<name>A0ABP7CB61_9PSEU</name>
<dbReference type="EMBL" id="BAABBE010000047">
    <property type="protein sequence ID" value="GAA3684498.1"/>
    <property type="molecule type" value="Genomic_DNA"/>
</dbReference>
<keyword evidence="3" id="KW-1185">Reference proteome</keyword>
<evidence type="ECO:0000313" key="2">
    <source>
        <dbReference type="EMBL" id="GAA3684498.1"/>
    </source>
</evidence>
<feature type="transmembrane region" description="Helical" evidence="1">
    <location>
        <begin position="296"/>
        <end position="319"/>
    </location>
</feature>
<evidence type="ECO:0000313" key="3">
    <source>
        <dbReference type="Proteomes" id="UP001500711"/>
    </source>
</evidence>
<gene>
    <name evidence="2" type="ORF">GCM10022267_84110</name>
</gene>
<dbReference type="Proteomes" id="UP001500711">
    <property type="component" value="Unassembled WGS sequence"/>
</dbReference>
<protein>
    <submittedName>
        <fullName evidence="2">Uncharacterized protein</fullName>
    </submittedName>
</protein>
<keyword evidence="1" id="KW-1133">Transmembrane helix</keyword>
<proteinExistence type="predicted"/>
<evidence type="ECO:0000256" key="1">
    <source>
        <dbReference type="SAM" id="Phobius"/>
    </source>
</evidence>
<sequence>MAVVDISVDFGLYGEDSDGIRRTRRYRKRYEVKPRVLAVRALRSLGFGDVCVNEPHDWINQGRMVSGGLWVSAVLGLGVLAVAELGFSVLAAVGAVLAVVFAPLVLLMLNVITPRANRYIVVCAWWVTLGWLLFTNSALIMLTHLLPLALAVLGRWVLRAGLLARRMPLFLPAALVIVLAPMFTEDPWKFVASAGWRLAALAVLAVGPLLFLVLRRLRNVRLEQVMEQAGSAVSGDVDKSVRMGATMLRNRCIAREHWPRPKELNRFLKLAHQKPDVSRLCELAAREFPRRVRVRLISLLIGTSAATYAVIYLLTVVAMPSSLAEAWSGTPTTYVDLDVVWRGLDVMLPVWPYAGVASLFSIIAAAGLLAAALTDDVYTNAVVDVVYGHLARLLIVVGAPFLADIPDRK</sequence>
<reference evidence="3" key="1">
    <citation type="journal article" date="2019" name="Int. J. Syst. Evol. Microbiol.">
        <title>The Global Catalogue of Microorganisms (GCM) 10K type strain sequencing project: providing services to taxonomists for standard genome sequencing and annotation.</title>
        <authorList>
            <consortium name="The Broad Institute Genomics Platform"/>
            <consortium name="The Broad Institute Genome Sequencing Center for Infectious Disease"/>
            <person name="Wu L."/>
            <person name="Ma J."/>
        </authorList>
    </citation>
    <scope>NUCLEOTIDE SEQUENCE [LARGE SCALE GENOMIC DNA]</scope>
    <source>
        <strain evidence="3">JCM 17494</strain>
    </source>
</reference>
<feature type="transmembrane region" description="Helical" evidence="1">
    <location>
        <begin position="116"/>
        <end position="134"/>
    </location>
</feature>
<feature type="transmembrane region" description="Helical" evidence="1">
    <location>
        <begin position="64"/>
        <end position="83"/>
    </location>
</feature>
<feature type="transmembrane region" description="Helical" evidence="1">
    <location>
        <begin position="167"/>
        <end position="184"/>
    </location>
</feature>
<keyword evidence="1" id="KW-0812">Transmembrane</keyword>
<organism evidence="2 3">
    <name type="scientific">Lentzea roselyniae</name>
    <dbReference type="NCBI Taxonomy" id="531940"/>
    <lineage>
        <taxon>Bacteria</taxon>
        <taxon>Bacillati</taxon>
        <taxon>Actinomycetota</taxon>
        <taxon>Actinomycetes</taxon>
        <taxon>Pseudonocardiales</taxon>
        <taxon>Pseudonocardiaceae</taxon>
        <taxon>Lentzea</taxon>
    </lineage>
</organism>
<feature type="transmembrane region" description="Helical" evidence="1">
    <location>
        <begin position="89"/>
        <end position="109"/>
    </location>
</feature>
<feature type="transmembrane region" description="Helical" evidence="1">
    <location>
        <begin position="385"/>
        <end position="403"/>
    </location>
</feature>
<feature type="transmembrane region" description="Helical" evidence="1">
    <location>
        <begin position="196"/>
        <end position="214"/>
    </location>
</feature>
<feature type="transmembrane region" description="Helical" evidence="1">
    <location>
        <begin position="140"/>
        <end position="158"/>
    </location>
</feature>
<keyword evidence="1" id="KW-0472">Membrane</keyword>
<accession>A0ABP7CB61</accession>
<feature type="transmembrane region" description="Helical" evidence="1">
    <location>
        <begin position="350"/>
        <end position="373"/>
    </location>
</feature>
<comment type="caution">
    <text evidence="2">The sequence shown here is derived from an EMBL/GenBank/DDBJ whole genome shotgun (WGS) entry which is preliminary data.</text>
</comment>